<dbReference type="SUPFAM" id="SSF100950">
    <property type="entry name" value="NagB/RpiA/CoA transferase-like"/>
    <property type="match status" value="1"/>
</dbReference>
<dbReference type="GO" id="GO:0005737">
    <property type="term" value="C:cytoplasm"/>
    <property type="evidence" value="ECO:0007669"/>
    <property type="project" value="TreeGrafter"/>
</dbReference>
<dbReference type="Proteomes" id="UP000236248">
    <property type="component" value="Chromosome NCAV"/>
</dbReference>
<accession>A0A2K5AS21</accession>
<dbReference type="InterPro" id="IPR024185">
    <property type="entry name" value="FTHF_cligase-like_sf"/>
</dbReference>
<keyword evidence="2" id="KW-1185">Reference proteome</keyword>
<protein>
    <submittedName>
        <fullName evidence="1">5-formyltetrahydrofolate cyclo-ligase</fullName>
    </submittedName>
</protein>
<sequence length="236" mass="26858">MSKEHYRRLVWDTLVRENAALPPYPVYGRIPNFINADKAASLLARMNEWKNARVIKVNPDSPQRWVRMNALMEGKVLIMPTPRIRDGFLILDCVDAVKASTIRGAFIHGRRLRSIDELLNHIKHVDLIVEGSVAVNAYGERLGKGEGYGELEFAILRELGLVDADVPIATTVHDLQVIDDRLPQDPYDVPIDIIATPTRVIRVHGRGYRPSGMIWHMLSNEKLMSIPLLQELMNRR</sequence>
<evidence type="ECO:0000313" key="2">
    <source>
        <dbReference type="Proteomes" id="UP000236248"/>
    </source>
</evidence>
<dbReference type="GO" id="GO:0016874">
    <property type="term" value="F:ligase activity"/>
    <property type="evidence" value="ECO:0007669"/>
    <property type="project" value="UniProtKB-KW"/>
</dbReference>
<dbReference type="Pfam" id="PF01812">
    <property type="entry name" value="5-FTHF_cyc-lig"/>
    <property type="match status" value="1"/>
</dbReference>
<reference evidence="2" key="1">
    <citation type="submission" date="2018-01" db="EMBL/GenBank/DDBJ databases">
        <authorList>
            <person name="Kerou L M."/>
        </authorList>
    </citation>
    <scope>NUCLEOTIDE SEQUENCE [LARGE SCALE GENOMIC DNA]</scope>
    <source>
        <strain evidence="2">SCU2</strain>
    </source>
</reference>
<dbReference type="RefSeq" id="WP_103286906.1">
    <property type="nucleotide sequence ID" value="NZ_LT981265.1"/>
</dbReference>
<keyword evidence="1" id="KW-0436">Ligase</keyword>
<proteinExistence type="predicted"/>
<evidence type="ECO:0000313" key="1">
    <source>
        <dbReference type="EMBL" id="SPC34440.1"/>
    </source>
</evidence>
<dbReference type="PANTHER" id="PTHR13017:SF0">
    <property type="entry name" value="METHENYLTETRAHYDROFOLATE SYNTHASE DOMAIN-CONTAINING PROTEIN"/>
    <property type="match status" value="1"/>
</dbReference>
<dbReference type="KEGG" id="ncv:NCAV_1273"/>
<gene>
    <name evidence="1" type="ORF">NCAV_1273</name>
</gene>
<dbReference type="EMBL" id="LT981265">
    <property type="protein sequence ID" value="SPC34440.1"/>
    <property type="molecule type" value="Genomic_DNA"/>
</dbReference>
<dbReference type="AlphaFoldDB" id="A0A2K5AS21"/>
<dbReference type="Gene3D" id="3.40.50.10420">
    <property type="entry name" value="NagB/RpiA/CoA transferase-like"/>
    <property type="match status" value="1"/>
</dbReference>
<dbReference type="InterPro" id="IPR037171">
    <property type="entry name" value="NagB/RpiA_transferase-like"/>
</dbReference>
<organism evidence="1 2">
    <name type="scientific">Candidatus Nitrosocaldus cavascurensis</name>
    <dbReference type="NCBI Taxonomy" id="2058097"/>
    <lineage>
        <taxon>Archaea</taxon>
        <taxon>Nitrososphaerota</taxon>
        <taxon>Nitrososphaeria</taxon>
        <taxon>Candidatus Nitrosocaldales</taxon>
        <taxon>Candidatus Nitrosocaldaceae</taxon>
        <taxon>Candidatus Nitrosocaldus</taxon>
    </lineage>
</organism>
<dbReference type="PANTHER" id="PTHR13017">
    <property type="entry name" value="5-FORMYLTETRAHYDROFOLATE CYCLO-LIGASE-RELATED"/>
    <property type="match status" value="1"/>
</dbReference>
<dbReference type="GeneID" id="41595273"/>
<dbReference type="InterPro" id="IPR002698">
    <property type="entry name" value="FTHF_cligase"/>
</dbReference>
<name>A0A2K5AS21_9ARCH</name>